<feature type="transmembrane region" description="Helical" evidence="7">
    <location>
        <begin position="157"/>
        <end position="180"/>
    </location>
</feature>
<evidence type="ECO:0000256" key="3">
    <source>
        <dbReference type="ARBA" id="ARBA00022475"/>
    </source>
</evidence>
<evidence type="ECO:0000256" key="6">
    <source>
        <dbReference type="ARBA" id="ARBA00023136"/>
    </source>
</evidence>
<dbReference type="InterPro" id="IPR051393">
    <property type="entry name" value="ABC_transporter_permease"/>
</dbReference>
<gene>
    <name evidence="9" type="ORF">HMPREF9193_01270</name>
</gene>
<organism evidence="9 10">
    <name type="scientific">Treponema lecithinolyticum ATCC 700332</name>
    <dbReference type="NCBI Taxonomy" id="1321815"/>
    <lineage>
        <taxon>Bacteria</taxon>
        <taxon>Pseudomonadati</taxon>
        <taxon>Spirochaetota</taxon>
        <taxon>Spirochaetia</taxon>
        <taxon>Spirochaetales</taxon>
        <taxon>Treponemataceae</taxon>
        <taxon>Treponema</taxon>
    </lineage>
</organism>
<feature type="transmembrane region" description="Helical" evidence="7">
    <location>
        <begin position="265"/>
        <end position="286"/>
    </location>
</feature>
<dbReference type="CDD" id="cd06261">
    <property type="entry name" value="TM_PBP2"/>
    <property type="match status" value="1"/>
</dbReference>
<dbReference type="PANTHER" id="PTHR30193:SF37">
    <property type="entry name" value="INNER MEMBRANE ABC TRANSPORTER PERMEASE PROTEIN YCJO"/>
    <property type="match status" value="1"/>
</dbReference>
<dbReference type="InterPro" id="IPR035906">
    <property type="entry name" value="MetI-like_sf"/>
</dbReference>
<keyword evidence="4 7" id="KW-0812">Transmembrane</keyword>
<keyword evidence="6 7" id="KW-0472">Membrane</keyword>
<dbReference type="Gene3D" id="1.10.3720.10">
    <property type="entry name" value="MetI-like"/>
    <property type="match status" value="1"/>
</dbReference>
<evidence type="ECO:0000256" key="1">
    <source>
        <dbReference type="ARBA" id="ARBA00004651"/>
    </source>
</evidence>
<comment type="similarity">
    <text evidence="7">Belongs to the binding-protein-dependent transport system permease family.</text>
</comment>
<name>A0ABN0NYM5_TRELE</name>
<accession>A0ABN0NYM5</accession>
<feature type="domain" description="ABC transmembrane type-1" evidence="8">
    <location>
        <begin position="71"/>
        <end position="285"/>
    </location>
</feature>
<feature type="transmembrane region" description="Helical" evidence="7">
    <location>
        <begin position="210"/>
        <end position="230"/>
    </location>
</feature>
<dbReference type="EMBL" id="AWVH01000031">
    <property type="protein sequence ID" value="ERJ93048.1"/>
    <property type="molecule type" value="Genomic_DNA"/>
</dbReference>
<evidence type="ECO:0000256" key="5">
    <source>
        <dbReference type="ARBA" id="ARBA00022989"/>
    </source>
</evidence>
<keyword evidence="2 7" id="KW-0813">Transport</keyword>
<reference evidence="9 10" key="1">
    <citation type="submission" date="2013-08" db="EMBL/GenBank/DDBJ databases">
        <authorList>
            <person name="Weinstock G."/>
            <person name="Sodergren E."/>
            <person name="Wylie T."/>
            <person name="Fulton L."/>
            <person name="Fulton R."/>
            <person name="Fronick C."/>
            <person name="O'Laughlin M."/>
            <person name="Godfrey J."/>
            <person name="Miner T."/>
            <person name="Herter B."/>
            <person name="Appelbaum E."/>
            <person name="Cordes M."/>
            <person name="Lek S."/>
            <person name="Wollam A."/>
            <person name="Pepin K.H."/>
            <person name="Palsikar V.B."/>
            <person name="Mitreva M."/>
            <person name="Wilson R.K."/>
        </authorList>
    </citation>
    <scope>NUCLEOTIDE SEQUENCE [LARGE SCALE GENOMIC DNA]</scope>
    <source>
        <strain evidence="9 10">ATCC 700332</strain>
    </source>
</reference>
<dbReference type="PANTHER" id="PTHR30193">
    <property type="entry name" value="ABC TRANSPORTER PERMEASE PROTEIN"/>
    <property type="match status" value="1"/>
</dbReference>
<keyword evidence="10" id="KW-1185">Reference proteome</keyword>
<keyword evidence="3" id="KW-1003">Cell membrane</keyword>
<sequence>MNVNVKNKRQWIYGYLFIAPVFIGLVIFYIYPFIKNILNSFCSINNFNAAKFIGVENYKQILHDGEFRQTAYNTFLYVIISVPIGIIISTLLAELLNTDIRGKSVYRTLYFLPAVTMPAAVAMVWKWIYNGQYGLLNQLCSLLKLPERSWISDPKTALYMVIVVGIWSSAGYNMIILLAGRQGISKSYYEAAIIDGAGTITQFFKITLPLLTPTLFFVSITAMISSFQVFDIIYMMIGKTSIALESTQSLVMMFYRYAFEYGHKGYAAAISIFIFLIILCITVLQLRLQKKWVNYE</sequence>
<dbReference type="Proteomes" id="UP000016649">
    <property type="component" value="Unassembled WGS sequence"/>
</dbReference>
<comment type="subcellular location">
    <subcellularLocation>
        <location evidence="1 7">Cell membrane</location>
        <topology evidence="1 7">Multi-pass membrane protein</topology>
    </subcellularLocation>
</comment>
<feature type="transmembrane region" description="Helical" evidence="7">
    <location>
        <begin position="108"/>
        <end position="128"/>
    </location>
</feature>
<protein>
    <submittedName>
        <fullName evidence="9">ABC transporter, permease protein</fullName>
    </submittedName>
</protein>
<dbReference type="PROSITE" id="PS50928">
    <property type="entry name" value="ABC_TM1"/>
    <property type="match status" value="1"/>
</dbReference>
<dbReference type="SUPFAM" id="SSF161098">
    <property type="entry name" value="MetI-like"/>
    <property type="match status" value="1"/>
</dbReference>
<evidence type="ECO:0000256" key="4">
    <source>
        <dbReference type="ARBA" id="ARBA00022692"/>
    </source>
</evidence>
<keyword evidence="5 7" id="KW-1133">Transmembrane helix</keyword>
<feature type="transmembrane region" description="Helical" evidence="7">
    <location>
        <begin position="75"/>
        <end position="96"/>
    </location>
</feature>
<feature type="transmembrane region" description="Helical" evidence="7">
    <location>
        <begin position="12"/>
        <end position="31"/>
    </location>
</feature>
<comment type="caution">
    <text evidence="9">The sequence shown here is derived from an EMBL/GenBank/DDBJ whole genome shotgun (WGS) entry which is preliminary data.</text>
</comment>
<evidence type="ECO:0000256" key="7">
    <source>
        <dbReference type="RuleBase" id="RU363032"/>
    </source>
</evidence>
<evidence type="ECO:0000256" key="2">
    <source>
        <dbReference type="ARBA" id="ARBA00022448"/>
    </source>
</evidence>
<proteinExistence type="inferred from homology"/>
<evidence type="ECO:0000313" key="10">
    <source>
        <dbReference type="Proteomes" id="UP000016649"/>
    </source>
</evidence>
<evidence type="ECO:0000313" key="9">
    <source>
        <dbReference type="EMBL" id="ERJ93048.1"/>
    </source>
</evidence>
<evidence type="ECO:0000259" key="8">
    <source>
        <dbReference type="PROSITE" id="PS50928"/>
    </source>
</evidence>
<dbReference type="Pfam" id="PF00528">
    <property type="entry name" value="BPD_transp_1"/>
    <property type="match status" value="1"/>
</dbReference>
<dbReference type="InterPro" id="IPR000515">
    <property type="entry name" value="MetI-like"/>
</dbReference>